<sequence length="43" mass="5182">MAWYWWLILIGVLIAVGLLKIVIMKKYNQKKNSNNRPKDYEDD</sequence>
<feature type="transmembrane region" description="Helical" evidence="1">
    <location>
        <begin position="6"/>
        <end position="23"/>
    </location>
</feature>
<evidence type="ECO:0000256" key="1">
    <source>
        <dbReference type="SAM" id="Phobius"/>
    </source>
</evidence>
<name>A0A829VZ08_9FIRM</name>
<dbReference type="RefSeq" id="WP_002585357.1">
    <property type="nucleotide sequence ID" value="NZ_BJLB01000001.1"/>
</dbReference>
<keyword evidence="1" id="KW-1133">Transmembrane helix</keyword>
<dbReference type="EMBL" id="BJLB01000001">
    <property type="protein sequence ID" value="GEA35515.1"/>
    <property type="molecule type" value="Genomic_DNA"/>
</dbReference>
<accession>A0A829VZ08</accession>
<evidence type="ECO:0000313" key="3">
    <source>
        <dbReference type="Proteomes" id="UP000315200"/>
    </source>
</evidence>
<comment type="caution">
    <text evidence="2">The sequence shown here is derived from an EMBL/GenBank/DDBJ whole genome shotgun (WGS) entry which is preliminary data.</text>
</comment>
<proteinExistence type="predicted"/>
<dbReference type="Proteomes" id="UP000315200">
    <property type="component" value="Unassembled WGS sequence"/>
</dbReference>
<evidence type="ECO:0000313" key="2">
    <source>
        <dbReference type="EMBL" id="GEA35515.1"/>
    </source>
</evidence>
<reference evidence="2 3" key="1">
    <citation type="submission" date="2019-06" db="EMBL/GenBank/DDBJ databases">
        <title>Draft genome sequence of [Clostridium] clostridioforme NBRC 113352.</title>
        <authorList>
            <person name="Miura T."/>
            <person name="Furukawa M."/>
            <person name="Shimamura M."/>
            <person name="Ohyama Y."/>
            <person name="Yamazoe A."/>
            <person name="Kawasaki H."/>
        </authorList>
    </citation>
    <scope>NUCLEOTIDE SEQUENCE [LARGE SCALE GENOMIC DNA]</scope>
    <source>
        <strain evidence="2 3">NBRC 113352</strain>
    </source>
</reference>
<keyword evidence="1" id="KW-0472">Membrane</keyword>
<protein>
    <submittedName>
        <fullName evidence="2">Uncharacterized protein</fullName>
    </submittedName>
</protein>
<keyword evidence="1" id="KW-0812">Transmembrane</keyword>
<gene>
    <name evidence="2" type="ORF">Ccl03g_12280</name>
</gene>
<organism evidence="2 3">
    <name type="scientific">Enterocloster clostridioformis</name>
    <dbReference type="NCBI Taxonomy" id="1531"/>
    <lineage>
        <taxon>Bacteria</taxon>
        <taxon>Bacillati</taxon>
        <taxon>Bacillota</taxon>
        <taxon>Clostridia</taxon>
        <taxon>Lachnospirales</taxon>
        <taxon>Lachnospiraceae</taxon>
        <taxon>Enterocloster</taxon>
    </lineage>
</organism>
<dbReference type="AlphaFoldDB" id="A0A829VZ08"/>
<dbReference type="GeneID" id="97205286"/>